<evidence type="ECO:0000259" key="5">
    <source>
        <dbReference type="PROSITE" id="PS50089"/>
    </source>
</evidence>
<evidence type="ECO:0000256" key="2">
    <source>
        <dbReference type="ARBA" id="ARBA00022771"/>
    </source>
</evidence>
<evidence type="ECO:0000313" key="6">
    <source>
        <dbReference type="EMBL" id="CAD8065642.1"/>
    </source>
</evidence>
<dbReference type="PROSITE" id="PS51257">
    <property type="entry name" value="PROKAR_LIPOPROTEIN"/>
    <property type="match status" value="1"/>
</dbReference>
<dbReference type="InterPro" id="IPR017907">
    <property type="entry name" value="Znf_RING_CS"/>
</dbReference>
<dbReference type="Proteomes" id="UP000692954">
    <property type="component" value="Unassembled WGS sequence"/>
</dbReference>
<keyword evidence="1" id="KW-0479">Metal-binding</keyword>
<keyword evidence="3" id="KW-0862">Zinc</keyword>
<evidence type="ECO:0000256" key="1">
    <source>
        <dbReference type="ARBA" id="ARBA00022723"/>
    </source>
</evidence>
<proteinExistence type="predicted"/>
<dbReference type="EMBL" id="CAJJDN010000020">
    <property type="protein sequence ID" value="CAD8065642.1"/>
    <property type="molecule type" value="Genomic_DNA"/>
</dbReference>
<dbReference type="PROSITE" id="PS50089">
    <property type="entry name" value="ZF_RING_2"/>
    <property type="match status" value="2"/>
</dbReference>
<sequence>MKFILQCSICLQSLCNPMSLSCGHTFCYSCIHNTLEKQEQSACPLCRQPMLMLQNKSDELLSIVQQIYEKDGTEGLLDEFPQLIICLCCGLTPINPIVLTCQHMFCQKCIQDSLQEELLCPVCFEFSFSLKLSINQKYKDLINWYLRQFKIEEQPKIEEILQSDIVNGLPIFNFEQTVIVHSEMQFSFFEFRYQEMIKRICSGSCNFIVSGDLIYGDLVKIKNIKKINTGYQVFVEATARVKIRSVYNYINGIKTNYQPLNTQSFWLCSYQYIKDQTLKQNSIQQYNNIVLTLDGIYKKIQPDVHNIFDNFMKKLHLLSSADSSLILLATLNNNSQTEYYDDNVEKRIQQIQNYLFMLEQNIKGKYVQEELKQNGKYQQQPLDIIYYPEYDLTTQYFLNLFNLNKILCF</sequence>
<dbReference type="InterPro" id="IPR027370">
    <property type="entry name" value="Znf-RING_euk"/>
</dbReference>
<name>A0A8S1LI08_9CILI</name>
<feature type="domain" description="RING-type" evidence="5">
    <location>
        <begin position="86"/>
        <end position="123"/>
    </location>
</feature>
<protein>
    <recommendedName>
        <fullName evidence="5">RING-type domain-containing protein</fullName>
    </recommendedName>
</protein>
<feature type="domain" description="RING-type" evidence="5">
    <location>
        <begin position="7"/>
        <end position="47"/>
    </location>
</feature>
<dbReference type="PANTHER" id="PTHR23327">
    <property type="entry name" value="RING FINGER PROTEIN 127"/>
    <property type="match status" value="1"/>
</dbReference>
<keyword evidence="7" id="KW-1185">Reference proteome</keyword>
<dbReference type="InterPro" id="IPR001841">
    <property type="entry name" value="Znf_RING"/>
</dbReference>
<accession>A0A8S1LI08</accession>
<dbReference type="PROSITE" id="PS00518">
    <property type="entry name" value="ZF_RING_1"/>
    <property type="match status" value="2"/>
</dbReference>
<comment type="caution">
    <text evidence="6">The sequence shown here is derived from an EMBL/GenBank/DDBJ whole genome shotgun (WGS) entry which is preliminary data.</text>
</comment>
<dbReference type="Pfam" id="PF13445">
    <property type="entry name" value="zf-RING_UBOX"/>
    <property type="match status" value="2"/>
</dbReference>
<evidence type="ECO:0000256" key="3">
    <source>
        <dbReference type="ARBA" id="ARBA00022833"/>
    </source>
</evidence>
<keyword evidence="2 4" id="KW-0863">Zinc-finger</keyword>
<dbReference type="SMART" id="SM00184">
    <property type="entry name" value="RING"/>
    <property type="match status" value="2"/>
</dbReference>
<organism evidence="6 7">
    <name type="scientific">Paramecium sonneborni</name>
    <dbReference type="NCBI Taxonomy" id="65129"/>
    <lineage>
        <taxon>Eukaryota</taxon>
        <taxon>Sar</taxon>
        <taxon>Alveolata</taxon>
        <taxon>Ciliophora</taxon>
        <taxon>Intramacronucleata</taxon>
        <taxon>Oligohymenophorea</taxon>
        <taxon>Peniculida</taxon>
        <taxon>Parameciidae</taxon>
        <taxon>Paramecium</taxon>
    </lineage>
</organism>
<dbReference type="PANTHER" id="PTHR23327:SF51">
    <property type="entry name" value="TRANSCRIPTIONAL REGULATOR OF YEAST FORM ADHERENCE 3"/>
    <property type="match status" value="1"/>
</dbReference>
<dbReference type="GO" id="GO:0008270">
    <property type="term" value="F:zinc ion binding"/>
    <property type="evidence" value="ECO:0007669"/>
    <property type="project" value="UniProtKB-KW"/>
</dbReference>
<evidence type="ECO:0000256" key="4">
    <source>
        <dbReference type="PROSITE-ProRule" id="PRU00175"/>
    </source>
</evidence>
<evidence type="ECO:0000313" key="7">
    <source>
        <dbReference type="Proteomes" id="UP000692954"/>
    </source>
</evidence>
<gene>
    <name evidence="6" type="ORF">PSON_ATCC_30995.1.T0200347</name>
</gene>
<dbReference type="OrthoDB" id="287615at2759"/>
<reference evidence="6" key="1">
    <citation type="submission" date="2021-01" db="EMBL/GenBank/DDBJ databases">
        <authorList>
            <consortium name="Genoscope - CEA"/>
            <person name="William W."/>
        </authorList>
    </citation>
    <scope>NUCLEOTIDE SEQUENCE</scope>
</reference>
<dbReference type="AlphaFoldDB" id="A0A8S1LI08"/>